<organism evidence="1 2">
    <name type="scientific">Lasius niger</name>
    <name type="common">Black garden ant</name>
    <dbReference type="NCBI Taxonomy" id="67767"/>
    <lineage>
        <taxon>Eukaryota</taxon>
        <taxon>Metazoa</taxon>
        <taxon>Ecdysozoa</taxon>
        <taxon>Arthropoda</taxon>
        <taxon>Hexapoda</taxon>
        <taxon>Insecta</taxon>
        <taxon>Pterygota</taxon>
        <taxon>Neoptera</taxon>
        <taxon>Endopterygota</taxon>
        <taxon>Hymenoptera</taxon>
        <taxon>Apocrita</taxon>
        <taxon>Aculeata</taxon>
        <taxon>Formicoidea</taxon>
        <taxon>Formicidae</taxon>
        <taxon>Formicinae</taxon>
        <taxon>Lasius</taxon>
        <taxon>Lasius</taxon>
    </lineage>
</organism>
<evidence type="ECO:0000313" key="2">
    <source>
        <dbReference type="Proteomes" id="UP000036403"/>
    </source>
</evidence>
<dbReference type="AlphaFoldDB" id="A0A0J7K2L9"/>
<protein>
    <submittedName>
        <fullName evidence="1">Uncharacterized protein</fullName>
    </submittedName>
</protein>
<dbReference type="OrthoDB" id="7553983at2759"/>
<comment type="caution">
    <text evidence="1">The sequence shown here is derived from an EMBL/GenBank/DDBJ whole genome shotgun (WGS) entry which is preliminary data.</text>
</comment>
<sequence length="78" mass="9365">MEIQHISTDLLTRGRLETTIIRVESPLLFWVQLKNGEQDLKELEEELNFRISSRAKYLYIWPDQMRVDMDVAVRDRQS</sequence>
<reference evidence="1 2" key="1">
    <citation type="submission" date="2015-04" db="EMBL/GenBank/DDBJ databases">
        <title>Lasius niger genome sequencing.</title>
        <authorList>
            <person name="Konorov E.A."/>
            <person name="Nikitin M.A."/>
            <person name="Kirill M.V."/>
            <person name="Chang P."/>
        </authorList>
    </citation>
    <scope>NUCLEOTIDE SEQUENCE [LARGE SCALE GENOMIC DNA]</scope>
    <source>
        <tissue evidence="1">Whole</tissue>
    </source>
</reference>
<proteinExistence type="predicted"/>
<name>A0A0J7K2L9_LASNI</name>
<evidence type="ECO:0000313" key="1">
    <source>
        <dbReference type="EMBL" id="KMQ84539.1"/>
    </source>
</evidence>
<dbReference type="PaxDb" id="67767-A0A0J7K2L9"/>
<dbReference type="STRING" id="67767.A0A0J7K2L9"/>
<dbReference type="EMBL" id="LBMM01016129">
    <property type="protein sequence ID" value="KMQ84539.1"/>
    <property type="molecule type" value="Genomic_DNA"/>
</dbReference>
<keyword evidence="2" id="KW-1185">Reference proteome</keyword>
<gene>
    <name evidence="1" type="ORF">RF55_17577</name>
</gene>
<accession>A0A0J7K2L9</accession>
<dbReference type="Proteomes" id="UP000036403">
    <property type="component" value="Unassembled WGS sequence"/>
</dbReference>